<protein>
    <submittedName>
        <fullName evidence="1">Uncharacterized protein</fullName>
    </submittedName>
</protein>
<evidence type="ECO:0000313" key="1">
    <source>
        <dbReference type="EMBL" id="KAG0520784.1"/>
    </source>
</evidence>
<gene>
    <name evidence="1" type="ORF">BDA96_08G104100</name>
</gene>
<dbReference type="AlphaFoldDB" id="A0A921QEH6"/>
<reference evidence="1" key="2">
    <citation type="submission" date="2020-10" db="EMBL/GenBank/DDBJ databases">
        <authorList>
            <person name="Cooper E.A."/>
            <person name="Brenton Z.W."/>
            <person name="Flinn B.S."/>
            <person name="Jenkins J."/>
            <person name="Shu S."/>
            <person name="Flowers D."/>
            <person name="Luo F."/>
            <person name="Wang Y."/>
            <person name="Xia P."/>
            <person name="Barry K."/>
            <person name="Daum C."/>
            <person name="Lipzen A."/>
            <person name="Yoshinaga Y."/>
            <person name="Schmutz J."/>
            <person name="Saski C."/>
            <person name="Vermerris W."/>
            <person name="Kresovich S."/>
        </authorList>
    </citation>
    <scope>NUCLEOTIDE SEQUENCE</scope>
</reference>
<accession>A0A921QEH6</accession>
<dbReference type="EMBL" id="CM027687">
    <property type="protein sequence ID" value="KAG0520784.1"/>
    <property type="molecule type" value="Genomic_DNA"/>
</dbReference>
<reference evidence="1" key="1">
    <citation type="journal article" date="2019" name="BMC Genomics">
        <title>A new reference genome for Sorghum bicolor reveals high levels of sequence similarity between sweet and grain genotypes: implications for the genetics of sugar metabolism.</title>
        <authorList>
            <person name="Cooper E.A."/>
            <person name="Brenton Z.W."/>
            <person name="Flinn B.S."/>
            <person name="Jenkins J."/>
            <person name="Shu S."/>
            <person name="Flowers D."/>
            <person name="Luo F."/>
            <person name="Wang Y."/>
            <person name="Xia P."/>
            <person name="Barry K."/>
            <person name="Daum C."/>
            <person name="Lipzen A."/>
            <person name="Yoshinaga Y."/>
            <person name="Schmutz J."/>
            <person name="Saski C."/>
            <person name="Vermerris W."/>
            <person name="Kresovich S."/>
        </authorList>
    </citation>
    <scope>NUCLEOTIDE SEQUENCE</scope>
</reference>
<proteinExistence type="predicted"/>
<sequence>MIRNSLSPMCILWRYHDASTPLACAVVSLHLLRAACLSCASSTRRAGSRIRAVSLCSQIHDRNSSLSGTP</sequence>
<dbReference type="Proteomes" id="UP000807115">
    <property type="component" value="Chromosome 8"/>
</dbReference>
<comment type="caution">
    <text evidence="1">The sequence shown here is derived from an EMBL/GenBank/DDBJ whole genome shotgun (WGS) entry which is preliminary data.</text>
</comment>
<name>A0A921QEH6_SORBI</name>
<evidence type="ECO:0000313" key="2">
    <source>
        <dbReference type="Proteomes" id="UP000807115"/>
    </source>
</evidence>
<organism evidence="1 2">
    <name type="scientific">Sorghum bicolor</name>
    <name type="common">Sorghum</name>
    <name type="synonym">Sorghum vulgare</name>
    <dbReference type="NCBI Taxonomy" id="4558"/>
    <lineage>
        <taxon>Eukaryota</taxon>
        <taxon>Viridiplantae</taxon>
        <taxon>Streptophyta</taxon>
        <taxon>Embryophyta</taxon>
        <taxon>Tracheophyta</taxon>
        <taxon>Spermatophyta</taxon>
        <taxon>Magnoliopsida</taxon>
        <taxon>Liliopsida</taxon>
        <taxon>Poales</taxon>
        <taxon>Poaceae</taxon>
        <taxon>PACMAD clade</taxon>
        <taxon>Panicoideae</taxon>
        <taxon>Andropogonodae</taxon>
        <taxon>Andropogoneae</taxon>
        <taxon>Sorghinae</taxon>
        <taxon>Sorghum</taxon>
    </lineage>
</organism>